<feature type="domain" description="Cytochrome c" evidence="6">
    <location>
        <begin position="48"/>
        <end position="194"/>
    </location>
</feature>
<protein>
    <submittedName>
        <fullName evidence="7">Cytochrome-c oxidase</fullName>
    </submittedName>
</protein>
<dbReference type="InterPro" id="IPR009056">
    <property type="entry name" value="Cyt_c-like_dom"/>
</dbReference>
<keyword evidence="2 4" id="KW-0479">Metal-binding</keyword>
<dbReference type="Pfam" id="PF13442">
    <property type="entry name" value="Cytochrome_CBB3"/>
    <property type="match status" value="1"/>
</dbReference>
<proteinExistence type="predicted"/>
<dbReference type="KEGG" id="ark:D6B99_05480"/>
<reference evidence="7 8" key="1">
    <citation type="submission" date="2018-09" db="EMBL/GenBank/DDBJ databases">
        <title>Arachidicoccus sp. nov., a bacterium isolated from soil.</title>
        <authorList>
            <person name="Weon H.-Y."/>
            <person name="Kwon S.-W."/>
            <person name="Lee S.A."/>
        </authorList>
    </citation>
    <scope>NUCLEOTIDE SEQUENCE [LARGE SCALE GENOMIC DNA]</scope>
    <source>
        <strain evidence="7 8">KIS59-12</strain>
    </source>
</reference>
<evidence type="ECO:0000256" key="1">
    <source>
        <dbReference type="ARBA" id="ARBA00022617"/>
    </source>
</evidence>
<dbReference type="OrthoDB" id="9811395at2"/>
<dbReference type="SUPFAM" id="SSF46626">
    <property type="entry name" value="Cytochrome c"/>
    <property type="match status" value="2"/>
</dbReference>
<keyword evidence="1 4" id="KW-0349">Heme</keyword>
<organism evidence="7 8">
    <name type="scientific">Arachidicoccus soli</name>
    <dbReference type="NCBI Taxonomy" id="2341117"/>
    <lineage>
        <taxon>Bacteria</taxon>
        <taxon>Pseudomonadati</taxon>
        <taxon>Bacteroidota</taxon>
        <taxon>Chitinophagia</taxon>
        <taxon>Chitinophagales</taxon>
        <taxon>Chitinophagaceae</taxon>
        <taxon>Arachidicoccus</taxon>
    </lineage>
</organism>
<dbReference type="Proteomes" id="UP000266118">
    <property type="component" value="Chromosome"/>
</dbReference>
<evidence type="ECO:0000313" key="7">
    <source>
        <dbReference type="EMBL" id="AYD47111.1"/>
    </source>
</evidence>
<evidence type="ECO:0000256" key="2">
    <source>
        <dbReference type="ARBA" id="ARBA00022723"/>
    </source>
</evidence>
<sequence length="333" mass="36234">MEFFDNHKKLFGTAAAFFIGLTILVAIVPAFQNQNNNKPLPDAVPLSPDAVKGKAIYVANGCVGCHTQQVRDIYMDKVWGSRPSIAADYADDHRLNVWQNTATLMGTERTGPDLTNIGERQPSKDWNLVHLFDPRILVKESVMPAYPYLFIYKDSAAKGDVVVNIPTEYMNGKTGKYVASKNAMYLLAYLQSLKQTKLPDGISAPAFLYKQKVATATGGSAKPDGAALYTANCQSCHQPNGEGLPGAFPPLKGDPVVTGDNLELYVDIITNGYTGLEKKGYGAMPSVAKTANLTAEEVTAIMNHERTSWGNNAKEVTVEQIKPLYEAAKLKTP</sequence>
<keyword evidence="5" id="KW-0472">Membrane</keyword>
<keyword evidence="5" id="KW-1133">Transmembrane helix</keyword>
<dbReference type="AlphaFoldDB" id="A0A386HNS6"/>
<keyword evidence="5" id="KW-0812">Transmembrane</keyword>
<dbReference type="GO" id="GO:0009055">
    <property type="term" value="F:electron transfer activity"/>
    <property type="evidence" value="ECO:0007669"/>
    <property type="project" value="InterPro"/>
</dbReference>
<dbReference type="InterPro" id="IPR051459">
    <property type="entry name" value="Cytochrome_c-type_DH"/>
</dbReference>
<dbReference type="Gene3D" id="1.10.760.10">
    <property type="entry name" value="Cytochrome c-like domain"/>
    <property type="match status" value="2"/>
</dbReference>
<dbReference type="InterPro" id="IPR003468">
    <property type="entry name" value="Cyt_c_oxidase_monohaem-su/FixO"/>
</dbReference>
<dbReference type="PANTHER" id="PTHR35008">
    <property type="entry name" value="BLL4482 PROTEIN-RELATED"/>
    <property type="match status" value="1"/>
</dbReference>
<keyword evidence="3 4" id="KW-0408">Iron</keyword>
<dbReference type="GO" id="GO:0046872">
    <property type="term" value="F:metal ion binding"/>
    <property type="evidence" value="ECO:0007669"/>
    <property type="project" value="UniProtKB-KW"/>
</dbReference>
<evidence type="ECO:0000256" key="4">
    <source>
        <dbReference type="PROSITE-ProRule" id="PRU00433"/>
    </source>
</evidence>
<keyword evidence="8" id="KW-1185">Reference proteome</keyword>
<dbReference type="RefSeq" id="WP_119985878.1">
    <property type="nucleotide sequence ID" value="NZ_CP032489.1"/>
</dbReference>
<dbReference type="PROSITE" id="PS51007">
    <property type="entry name" value="CYTC"/>
    <property type="match status" value="2"/>
</dbReference>
<dbReference type="EMBL" id="CP032489">
    <property type="protein sequence ID" value="AYD47111.1"/>
    <property type="molecule type" value="Genomic_DNA"/>
</dbReference>
<dbReference type="InterPro" id="IPR036909">
    <property type="entry name" value="Cyt_c-like_dom_sf"/>
</dbReference>
<feature type="domain" description="Cytochrome c" evidence="6">
    <location>
        <begin position="220"/>
        <end position="309"/>
    </location>
</feature>
<dbReference type="Pfam" id="PF02433">
    <property type="entry name" value="FixO"/>
    <property type="match status" value="1"/>
</dbReference>
<evidence type="ECO:0000313" key="8">
    <source>
        <dbReference type="Proteomes" id="UP000266118"/>
    </source>
</evidence>
<gene>
    <name evidence="7" type="ORF">D6B99_05480</name>
</gene>
<accession>A0A386HNS6</accession>
<evidence type="ECO:0000259" key="6">
    <source>
        <dbReference type="PROSITE" id="PS51007"/>
    </source>
</evidence>
<name>A0A386HNS6_9BACT</name>
<dbReference type="PANTHER" id="PTHR35008:SF4">
    <property type="entry name" value="BLL4482 PROTEIN"/>
    <property type="match status" value="1"/>
</dbReference>
<evidence type="ECO:0000256" key="3">
    <source>
        <dbReference type="ARBA" id="ARBA00023004"/>
    </source>
</evidence>
<evidence type="ECO:0000256" key="5">
    <source>
        <dbReference type="SAM" id="Phobius"/>
    </source>
</evidence>
<dbReference type="GO" id="GO:0020037">
    <property type="term" value="F:heme binding"/>
    <property type="evidence" value="ECO:0007669"/>
    <property type="project" value="InterPro"/>
</dbReference>
<feature type="transmembrane region" description="Helical" evidence="5">
    <location>
        <begin position="12"/>
        <end position="31"/>
    </location>
</feature>